<dbReference type="EMBL" id="CAJFDI010000003">
    <property type="protein sequence ID" value="CAD5220885.1"/>
    <property type="molecule type" value="Genomic_DNA"/>
</dbReference>
<feature type="transmembrane region" description="Helical" evidence="5">
    <location>
        <begin position="205"/>
        <end position="231"/>
    </location>
</feature>
<dbReference type="SUPFAM" id="SSF81321">
    <property type="entry name" value="Family A G protein-coupled receptor-like"/>
    <property type="match status" value="1"/>
</dbReference>
<evidence type="ECO:0000256" key="1">
    <source>
        <dbReference type="ARBA" id="ARBA00004370"/>
    </source>
</evidence>
<dbReference type="WBParaSite" id="BXY_1663400.1">
    <property type="protein sequence ID" value="BXY_1663400.1"/>
    <property type="gene ID" value="BXY_1663400"/>
</dbReference>
<dbReference type="SMR" id="A0A1I7SUB2"/>
<dbReference type="Proteomes" id="UP000659654">
    <property type="component" value="Unassembled WGS sequence"/>
</dbReference>
<dbReference type="AlphaFoldDB" id="A0A1I7SUB2"/>
<evidence type="ECO:0000313" key="10">
    <source>
        <dbReference type="WBParaSite" id="BXY_1663400.1"/>
    </source>
</evidence>
<name>A0A1I7SUB2_BURXY</name>
<dbReference type="OrthoDB" id="5781782at2759"/>
<dbReference type="Gene3D" id="1.20.1070.10">
    <property type="entry name" value="Rhodopsin 7-helix transmembrane proteins"/>
    <property type="match status" value="1"/>
</dbReference>
<dbReference type="Pfam" id="PF00001">
    <property type="entry name" value="7tm_1"/>
    <property type="match status" value="1"/>
</dbReference>
<reference evidence="7" key="2">
    <citation type="submission" date="2020-09" db="EMBL/GenBank/DDBJ databases">
        <authorList>
            <person name="Kikuchi T."/>
        </authorList>
    </citation>
    <scope>NUCLEOTIDE SEQUENCE</scope>
    <source>
        <strain evidence="7">Ka4C1</strain>
    </source>
</reference>
<evidence type="ECO:0000256" key="3">
    <source>
        <dbReference type="ARBA" id="ARBA00022989"/>
    </source>
</evidence>
<dbReference type="GO" id="GO:0008188">
    <property type="term" value="F:neuropeptide receptor activity"/>
    <property type="evidence" value="ECO:0007669"/>
    <property type="project" value="InterPro"/>
</dbReference>
<evidence type="ECO:0000256" key="5">
    <source>
        <dbReference type="SAM" id="Phobius"/>
    </source>
</evidence>
<feature type="transmembrane region" description="Helical" evidence="5">
    <location>
        <begin position="159"/>
        <end position="185"/>
    </location>
</feature>
<evidence type="ECO:0000313" key="7">
    <source>
        <dbReference type="EMBL" id="CAD5220885.1"/>
    </source>
</evidence>
<feature type="transmembrane region" description="Helical" evidence="5">
    <location>
        <begin position="251"/>
        <end position="270"/>
    </location>
</feature>
<evidence type="ECO:0000256" key="2">
    <source>
        <dbReference type="ARBA" id="ARBA00022692"/>
    </source>
</evidence>
<dbReference type="GO" id="GO:0016020">
    <property type="term" value="C:membrane"/>
    <property type="evidence" value="ECO:0007669"/>
    <property type="project" value="UniProtKB-SubCell"/>
</dbReference>
<feature type="transmembrane region" description="Helical" evidence="5">
    <location>
        <begin position="123"/>
        <end position="147"/>
    </location>
</feature>
<sequence>MGQVPEEHVSTFEFYFYLLNGCLGTILNSAVLFIAFKYVDTRDKPRQILVMNMTLADLFTCTIYMLTRPYLNRFDERLCYPYYIIIFTSQLASCVFLLCINLDKFIFIVYPLHYYEMVTRKRVLIVMVTIWVTLLNLGALAYSQLTVSSPCNIVGINPYVYLTIIVIYVLVITSSFVISSIIYYIARNSQRRENTHSNKAFKRLFFVFSSTLWTFCTCLPYRVCFLISAILIPCYRTTDSEESFFCTLTAIFFYMIVVGIVFNALITVVTQRVYRQHVLKCFPFLSKLMQPAERTVGFRRPSQPISKSEGLKLTLRE</sequence>
<protein>
    <submittedName>
        <fullName evidence="7">(pine wood nematode) hypothetical protein</fullName>
    </submittedName>
    <submittedName>
        <fullName evidence="10">G_PROTEIN_RECEP_F1_2 domain-containing protein</fullName>
    </submittedName>
</protein>
<feature type="domain" description="G-protein coupled receptors family 1 profile" evidence="6">
    <location>
        <begin position="27"/>
        <end position="267"/>
    </location>
</feature>
<keyword evidence="4 5" id="KW-0472">Membrane</keyword>
<feature type="transmembrane region" description="Helical" evidence="5">
    <location>
        <begin position="48"/>
        <end position="67"/>
    </location>
</feature>
<evidence type="ECO:0000259" key="6">
    <source>
        <dbReference type="PROSITE" id="PS50262"/>
    </source>
</evidence>
<feature type="transmembrane region" description="Helical" evidence="5">
    <location>
        <begin position="82"/>
        <end position="102"/>
    </location>
</feature>
<feature type="transmembrane region" description="Helical" evidence="5">
    <location>
        <begin position="14"/>
        <end position="36"/>
    </location>
</feature>
<accession>A0A1I7SUB2</accession>
<evidence type="ECO:0000256" key="4">
    <source>
        <dbReference type="ARBA" id="ARBA00023136"/>
    </source>
</evidence>
<dbReference type="Proteomes" id="UP000095284">
    <property type="component" value="Unplaced"/>
</dbReference>
<dbReference type="PROSITE" id="PS50262">
    <property type="entry name" value="G_PROTEIN_RECEP_F1_2"/>
    <property type="match status" value="1"/>
</dbReference>
<dbReference type="PANTHER" id="PTHR21643:SF2">
    <property type="entry name" value="G-PROTEIN COUPLED RECEPTOR AEX-2"/>
    <property type="match status" value="1"/>
</dbReference>
<evidence type="ECO:0000313" key="9">
    <source>
        <dbReference type="Proteomes" id="UP000659654"/>
    </source>
</evidence>
<gene>
    <name evidence="7" type="ORF">BXYJ_LOCUS6402</name>
</gene>
<dbReference type="InterPro" id="IPR000276">
    <property type="entry name" value="GPCR_Rhodpsn"/>
</dbReference>
<keyword evidence="2 5" id="KW-0812">Transmembrane</keyword>
<dbReference type="eggNOG" id="ENOG502S9TI">
    <property type="taxonomic scope" value="Eukaryota"/>
</dbReference>
<dbReference type="InterPro" id="IPR039952">
    <property type="entry name" value="Aex-2"/>
</dbReference>
<dbReference type="CDD" id="cd00637">
    <property type="entry name" value="7tm_classA_rhodopsin-like"/>
    <property type="match status" value="1"/>
</dbReference>
<organism evidence="8 10">
    <name type="scientific">Bursaphelenchus xylophilus</name>
    <name type="common">Pinewood nematode worm</name>
    <name type="synonym">Aphelenchoides xylophilus</name>
    <dbReference type="NCBI Taxonomy" id="6326"/>
    <lineage>
        <taxon>Eukaryota</taxon>
        <taxon>Metazoa</taxon>
        <taxon>Ecdysozoa</taxon>
        <taxon>Nematoda</taxon>
        <taxon>Chromadorea</taxon>
        <taxon>Rhabditida</taxon>
        <taxon>Tylenchina</taxon>
        <taxon>Tylenchomorpha</taxon>
        <taxon>Aphelenchoidea</taxon>
        <taxon>Aphelenchoididae</taxon>
        <taxon>Bursaphelenchus</taxon>
    </lineage>
</organism>
<evidence type="ECO:0000313" key="8">
    <source>
        <dbReference type="Proteomes" id="UP000095284"/>
    </source>
</evidence>
<dbReference type="InterPro" id="IPR017452">
    <property type="entry name" value="GPCR_Rhodpsn_7TM"/>
</dbReference>
<dbReference type="Proteomes" id="UP000582659">
    <property type="component" value="Unassembled WGS sequence"/>
</dbReference>
<dbReference type="SMART" id="SM01381">
    <property type="entry name" value="7TM_GPCR_Srsx"/>
    <property type="match status" value="1"/>
</dbReference>
<dbReference type="PANTHER" id="PTHR21643">
    <property type="entry name" value="G-PROTEIN COUPLED RECEPTORS FAMILY 1 PROFILE DOMAIN-CONTAINING PROTEIN-RELATED"/>
    <property type="match status" value="1"/>
</dbReference>
<keyword evidence="3 5" id="KW-1133">Transmembrane helix</keyword>
<proteinExistence type="predicted"/>
<keyword evidence="9" id="KW-1185">Reference proteome</keyword>
<comment type="subcellular location">
    <subcellularLocation>
        <location evidence="1">Membrane</location>
    </subcellularLocation>
</comment>
<dbReference type="EMBL" id="CAJFCV020000003">
    <property type="protein sequence ID" value="CAG9107344.1"/>
    <property type="molecule type" value="Genomic_DNA"/>
</dbReference>
<reference evidence="10" key="1">
    <citation type="submission" date="2016-11" db="UniProtKB">
        <authorList>
            <consortium name="WormBaseParasite"/>
        </authorList>
    </citation>
    <scope>IDENTIFICATION</scope>
</reference>